<evidence type="ECO:0000259" key="1">
    <source>
        <dbReference type="Pfam" id="PF00296"/>
    </source>
</evidence>
<dbReference type="EMBL" id="RKLP01000008">
    <property type="protein sequence ID" value="RVW08569.1"/>
    <property type="molecule type" value="Genomic_DNA"/>
</dbReference>
<accession>A0A3S3E9Q5</accession>
<dbReference type="AlphaFoldDB" id="A0A3S3E9Q5"/>
<dbReference type="EC" id="1.-.-.-" evidence="2"/>
<keyword evidence="3" id="KW-1185">Reference proteome</keyword>
<feature type="domain" description="Luciferase-like" evidence="1">
    <location>
        <begin position="11"/>
        <end position="234"/>
    </location>
</feature>
<proteinExistence type="predicted"/>
<dbReference type="InterPro" id="IPR051260">
    <property type="entry name" value="Diverse_substr_monoxygenases"/>
</dbReference>
<dbReference type="RefSeq" id="WP_127917223.1">
    <property type="nucleotide sequence ID" value="NZ_RKLP01000008.1"/>
</dbReference>
<evidence type="ECO:0000313" key="2">
    <source>
        <dbReference type="EMBL" id="RVW08569.1"/>
    </source>
</evidence>
<dbReference type="PANTHER" id="PTHR30011">
    <property type="entry name" value="ALKANESULFONATE MONOOXYGENASE-RELATED"/>
    <property type="match status" value="1"/>
</dbReference>
<evidence type="ECO:0000313" key="3">
    <source>
        <dbReference type="Proteomes" id="UP000286208"/>
    </source>
</evidence>
<dbReference type="Pfam" id="PF00296">
    <property type="entry name" value="Bac_luciferase"/>
    <property type="match status" value="1"/>
</dbReference>
<dbReference type="SUPFAM" id="SSF51679">
    <property type="entry name" value="Bacterial luciferase-like"/>
    <property type="match status" value="1"/>
</dbReference>
<dbReference type="InterPro" id="IPR036661">
    <property type="entry name" value="Luciferase-like_sf"/>
</dbReference>
<dbReference type="InterPro" id="IPR011251">
    <property type="entry name" value="Luciferase-like_dom"/>
</dbReference>
<keyword evidence="2" id="KW-0560">Oxidoreductase</keyword>
<dbReference type="Proteomes" id="UP000286208">
    <property type="component" value="Unassembled WGS sequence"/>
</dbReference>
<protein>
    <submittedName>
        <fullName evidence="2">TIGR03619 family F420-dependent LLM class oxidoreductase</fullName>
        <ecNumber evidence="2">1.-.-.-</ecNumber>
    </submittedName>
</protein>
<dbReference type="OrthoDB" id="9781803at2"/>
<gene>
    <name evidence="2" type="ORF">EGT67_16865</name>
</gene>
<dbReference type="PANTHER" id="PTHR30011:SF32">
    <property type="entry name" value="CONSERVED PROTEIN"/>
    <property type="match status" value="1"/>
</dbReference>
<sequence length="291" mass="32005">MRFTYAEAMTDPDFYVPLAQAAERVGFDSMTIADSICYPEESDSVYPYTPDGNREFLENKPFVEAMILAMALGAATSTLRFTTFVLKLPIRPPVLVAKQAASVAYLTNNRLRLGVGVSPWPEDFQVMGVPWERRGRRTDEAIDIVRGLTAGGYFEYHGEIYDVPSIKLNPVPTQPIPILIGGHSDAALRRAVVRGDGWTHAGGDPEELDVMLAKLQKIRAAEGKADAPFEIHVASAEAFTVDGVKRLEDKGVTDVIVGFRNSYEVAPDTEPLERKIANLENYAESVIAKIS</sequence>
<organism evidence="2 3">
    <name type="scientific">Prescottella agglutinans</name>
    <dbReference type="NCBI Taxonomy" id="1644129"/>
    <lineage>
        <taxon>Bacteria</taxon>
        <taxon>Bacillati</taxon>
        <taxon>Actinomycetota</taxon>
        <taxon>Actinomycetes</taxon>
        <taxon>Mycobacteriales</taxon>
        <taxon>Nocardiaceae</taxon>
        <taxon>Prescottella</taxon>
    </lineage>
</organism>
<name>A0A3S3E9Q5_9NOCA</name>
<dbReference type="NCBIfam" id="TIGR03619">
    <property type="entry name" value="F420_Rv2161c"/>
    <property type="match status" value="1"/>
</dbReference>
<dbReference type="Gene3D" id="3.20.20.30">
    <property type="entry name" value="Luciferase-like domain"/>
    <property type="match status" value="1"/>
</dbReference>
<dbReference type="InterPro" id="IPR019921">
    <property type="entry name" value="Lucif-like_OxRdtase_Rv2161c"/>
</dbReference>
<dbReference type="GO" id="GO:0016705">
    <property type="term" value="F:oxidoreductase activity, acting on paired donors, with incorporation or reduction of molecular oxygen"/>
    <property type="evidence" value="ECO:0007669"/>
    <property type="project" value="InterPro"/>
</dbReference>
<reference evidence="2 3" key="1">
    <citation type="submission" date="2018-11" db="EMBL/GenBank/DDBJ databases">
        <title>Rhodococcus spongicola sp. nov. and Rhodococcus xishaensis sp. nov. from marine sponges.</title>
        <authorList>
            <person name="Li L."/>
            <person name="Lin H.W."/>
        </authorList>
    </citation>
    <scope>NUCLEOTIDE SEQUENCE [LARGE SCALE GENOMIC DNA]</scope>
    <source>
        <strain evidence="2 3">CCTCC AB2014297</strain>
    </source>
</reference>
<comment type="caution">
    <text evidence="2">The sequence shown here is derived from an EMBL/GenBank/DDBJ whole genome shotgun (WGS) entry which is preliminary data.</text>
</comment>